<dbReference type="CDD" id="cd00430">
    <property type="entry name" value="PLPDE_III_AR"/>
    <property type="match status" value="1"/>
</dbReference>
<evidence type="ECO:0000256" key="5">
    <source>
        <dbReference type="PIRSR" id="PIRSR600821-50"/>
    </source>
</evidence>
<dbReference type="GO" id="GO:0009252">
    <property type="term" value="P:peptidoglycan biosynthetic process"/>
    <property type="evidence" value="ECO:0007669"/>
    <property type="project" value="TreeGrafter"/>
</dbReference>
<comment type="function">
    <text evidence="4">Catalyzes the interconversion of L-alanine and D-alanine. May also act on other amino acids.</text>
</comment>
<feature type="active site" description="Proton acceptor; specific for D-alanine" evidence="4">
    <location>
        <position position="37"/>
    </location>
</feature>
<dbReference type="PANTHER" id="PTHR30511">
    <property type="entry name" value="ALANINE RACEMASE"/>
    <property type="match status" value="1"/>
</dbReference>
<dbReference type="InterPro" id="IPR011079">
    <property type="entry name" value="Ala_racemase_C"/>
</dbReference>
<feature type="modified residue" description="N6-(pyridoxal phosphate)lysine" evidence="4 5">
    <location>
        <position position="37"/>
    </location>
</feature>
<dbReference type="HAMAP" id="MF_01201">
    <property type="entry name" value="Ala_racemase"/>
    <property type="match status" value="1"/>
</dbReference>
<evidence type="ECO:0000259" key="7">
    <source>
        <dbReference type="SMART" id="SM01005"/>
    </source>
</evidence>
<dbReference type="PRINTS" id="PR00992">
    <property type="entry name" value="ALARACEMASE"/>
</dbReference>
<dbReference type="PANTHER" id="PTHR30511:SF0">
    <property type="entry name" value="ALANINE RACEMASE, CATABOLIC-RELATED"/>
    <property type="match status" value="1"/>
</dbReference>
<dbReference type="Pfam" id="PF00842">
    <property type="entry name" value="Ala_racemase_C"/>
    <property type="match status" value="1"/>
</dbReference>
<dbReference type="AlphaFoldDB" id="A0A5D0CRJ0"/>
<feature type="active site" description="Proton acceptor; specific for L-alanine" evidence="4">
    <location>
        <position position="267"/>
    </location>
</feature>
<dbReference type="PROSITE" id="PS00395">
    <property type="entry name" value="ALANINE_RACEMASE"/>
    <property type="match status" value="1"/>
</dbReference>
<gene>
    <name evidence="8" type="primary">alr</name>
    <name evidence="8" type="ORF">FRY98_15030</name>
</gene>
<keyword evidence="2 4" id="KW-0663">Pyridoxal phosphate</keyword>
<dbReference type="InterPro" id="IPR020622">
    <property type="entry name" value="Ala_racemase_pyridoxalP-BS"/>
</dbReference>
<dbReference type="NCBIfam" id="TIGR00492">
    <property type="entry name" value="alr"/>
    <property type="match status" value="1"/>
</dbReference>
<evidence type="ECO:0000256" key="4">
    <source>
        <dbReference type="HAMAP-Rule" id="MF_01201"/>
    </source>
</evidence>
<dbReference type="EC" id="5.1.1.1" evidence="4"/>
<feature type="domain" description="Alanine racemase C-terminal" evidence="7">
    <location>
        <begin position="246"/>
        <end position="375"/>
    </location>
</feature>
<dbReference type="FunFam" id="3.20.20.10:FF:000002">
    <property type="entry name" value="Alanine racemase"/>
    <property type="match status" value="1"/>
</dbReference>
<keyword evidence="3 4" id="KW-0413">Isomerase</keyword>
<dbReference type="UniPathway" id="UPA00042">
    <property type="reaction ID" value="UER00497"/>
</dbReference>
<evidence type="ECO:0000313" key="8">
    <source>
        <dbReference type="EMBL" id="TYA12599.1"/>
    </source>
</evidence>
<feature type="binding site" evidence="4 6">
    <location>
        <position position="135"/>
    </location>
    <ligand>
        <name>substrate</name>
    </ligand>
</feature>
<comment type="caution">
    <text evidence="8">The sequence shown here is derived from an EMBL/GenBank/DDBJ whole genome shotgun (WGS) entry which is preliminary data.</text>
</comment>
<dbReference type="Gene3D" id="2.40.37.10">
    <property type="entry name" value="Lyase, Ornithine Decarboxylase, Chain A, domain 1"/>
    <property type="match status" value="1"/>
</dbReference>
<accession>A0A5D0CRJ0</accession>
<dbReference type="OrthoDB" id="9813814at2"/>
<comment type="cofactor">
    <cofactor evidence="1 4 5">
        <name>pyridoxal 5'-phosphate</name>
        <dbReference type="ChEBI" id="CHEBI:597326"/>
    </cofactor>
</comment>
<dbReference type="InterPro" id="IPR001608">
    <property type="entry name" value="Ala_racemase_N"/>
</dbReference>
<dbReference type="GO" id="GO:0030632">
    <property type="term" value="P:D-alanine biosynthetic process"/>
    <property type="evidence" value="ECO:0007669"/>
    <property type="project" value="UniProtKB-UniRule"/>
</dbReference>
<dbReference type="EMBL" id="VSDO01000003">
    <property type="protein sequence ID" value="TYA12599.1"/>
    <property type="molecule type" value="Genomic_DNA"/>
</dbReference>
<proteinExistence type="inferred from homology"/>
<dbReference type="GO" id="GO:0008784">
    <property type="term" value="F:alanine racemase activity"/>
    <property type="evidence" value="ECO:0007669"/>
    <property type="project" value="UniProtKB-UniRule"/>
</dbReference>
<dbReference type="SMART" id="SM01005">
    <property type="entry name" value="Ala_racemase_C"/>
    <property type="match status" value="1"/>
</dbReference>
<organism evidence="8 9">
    <name type="scientific">Paenibacillus faecis</name>
    <dbReference type="NCBI Taxonomy" id="862114"/>
    <lineage>
        <taxon>Bacteria</taxon>
        <taxon>Bacillati</taxon>
        <taxon>Bacillota</taxon>
        <taxon>Bacilli</taxon>
        <taxon>Bacillales</taxon>
        <taxon>Paenibacillaceae</taxon>
        <taxon>Paenibacillus</taxon>
    </lineage>
</organism>
<evidence type="ECO:0000256" key="2">
    <source>
        <dbReference type="ARBA" id="ARBA00022898"/>
    </source>
</evidence>
<feature type="binding site" evidence="4 6">
    <location>
        <position position="315"/>
    </location>
    <ligand>
        <name>substrate</name>
    </ligand>
</feature>
<name>A0A5D0CRJ0_9BACL</name>
<comment type="pathway">
    <text evidence="4">Amino-acid biosynthesis; D-alanine biosynthesis; D-alanine from L-alanine: step 1/1.</text>
</comment>
<dbReference type="GO" id="GO:0005829">
    <property type="term" value="C:cytosol"/>
    <property type="evidence" value="ECO:0007669"/>
    <property type="project" value="TreeGrafter"/>
</dbReference>
<keyword evidence="9" id="KW-1185">Reference proteome</keyword>
<reference evidence="8 9" key="1">
    <citation type="submission" date="2019-08" db="EMBL/GenBank/DDBJ databases">
        <title>Genome sequencing of Paenibacillus faecis DSM 23593(T).</title>
        <authorList>
            <person name="Kook J.-K."/>
            <person name="Park S.-N."/>
            <person name="Lim Y.K."/>
        </authorList>
    </citation>
    <scope>NUCLEOTIDE SEQUENCE [LARGE SCALE GENOMIC DNA]</scope>
    <source>
        <strain evidence="8 9">DSM 23593</strain>
    </source>
</reference>
<evidence type="ECO:0000256" key="3">
    <source>
        <dbReference type="ARBA" id="ARBA00023235"/>
    </source>
</evidence>
<dbReference type="Gene3D" id="3.20.20.10">
    <property type="entry name" value="Alanine racemase"/>
    <property type="match status" value="1"/>
</dbReference>
<dbReference type="SUPFAM" id="SSF51419">
    <property type="entry name" value="PLP-binding barrel"/>
    <property type="match status" value="1"/>
</dbReference>
<sequence>MSCRDTWAEVSLDAITHNVSLFRRQAAAACRIMAVVKADGYGHGAVQAAIAAKAGGADYLGVALLDEALRLREAGIKLPILVLGYTPPSAVDLAVRHDITLTVFSEEVLRELAARAELRRKPARIHLKMDTGMSRIGLTSTEDVIKIVRQAAVYSPYVVVEGLFTHFADADGPDPGFTERQYRQFISCIQALESRGVSIPLKHCCNSAAAMRFPYMHLDMIRVGIAMYGLYPSDHTRLPNYPLREAMQLKTKIAALRQIGEGDTVSYGRTFRADGDRVIATVPIGYADGLSRSLSNRGSAIVRNRRVTIAGRVCMDQTMLDVTALPDVSVGDTVILIGGEQGKESIPVDEVAALMNTVNYETVCLIGQRVPRVYREAAATPVSEDLYDVG</sequence>
<dbReference type="InterPro" id="IPR009006">
    <property type="entry name" value="Ala_racemase/Decarboxylase_C"/>
</dbReference>
<dbReference type="SUPFAM" id="SSF50621">
    <property type="entry name" value="Alanine racemase C-terminal domain-like"/>
    <property type="match status" value="1"/>
</dbReference>
<dbReference type="InterPro" id="IPR000821">
    <property type="entry name" value="Ala_racemase"/>
</dbReference>
<evidence type="ECO:0000256" key="1">
    <source>
        <dbReference type="ARBA" id="ARBA00001933"/>
    </source>
</evidence>
<dbReference type="Proteomes" id="UP000325218">
    <property type="component" value="Unassembled WGS sequence"/>
</dbReference>
<evidence type="ECO:0000313" key="9">
    <source>
        <dbReference type="Proteomes" id="UP000325218"/>
    </source>
</evidence>
<comment type="catalytic activity">
    <reaction evidence="4">
        <text>L-alanine = D-alanine</text>
        <dbReference type="Rhea" id="RHEA:20249"/>
        <dbReference type="ChEBI" id="CHEBI:57416"/>
        <dbReference type="ChEBI" id="CHEBI:57972"/>
        <dbReference type="EC" id="5.1.1.1"/>
    </reaction>
</comment>
<comment type="similarity">
    <text evidence="4">Belongs to the alanine racemase family.</text>
</comment>
<dbReference type="Pfam" id="PF01168">
    <property type="entry name" value="Ala_racemase_N"/>
    <property type="match status" value="1"/>
</dbReference>
<dbReference type="GO" id="GO:0030170">
    <property type="term" value="F:pyridoxal phosphate binding"/>
    <property type="evidence" value="ECO:0007669"/>
    <property type="project" value="UniProtKB-UniRule"/>
</dbReference>
<dbReference type="InterPro" id="IPR029066">
    <property type="entry name" value="PLP-binding_barrel"/>
</dbReference>
<evidence type="ECO:0000256" key="6">
    <source>
        <dbReference type="PIRSR" id="PIRSR600821-52"/>
    </source>
</evidence>
<protein>
    <recommendedName>
        <fullName evidence="4">Alanine racemase</fullName>
        <ecNumber evidence="4">5.1.1.1</ecNumber>
    </recommendedName>
</protein>